<evidence type="ECO:0000313" key="1">
    <source>
        <dbReference type="EMBL" id="SHM19305.1"/>
    </source>
</evidence>
<keyword evidence="2" id="KW-1185">Reference proteome</keyword>
<dbReference type="SFLD" id="SFLDG01129">
    <property type="entry name" value="C1.5:_HAD__Beta-PGM__Phosphata"/>
    <property type="match status" value="1"/>
</dbReference>
<dbReference type="PANTHER" id="PTHR46191:SF2">
    <property type="entry name" value="HALOACID DEHALOGENASE-LIKE HYDROLASE DOMAIN-CONTAINING PROTEIN 3"/>
    <property type="match status" value="1"/>
</dbReference>
<evidence type="ECO:0000313" key="2">
    <source>
        <dbReference type="Proteomes" id="UP000184028"/>
    </source>
</evidence>
<dbReference type="STRING" id="946677.SAMN05444484_104331"/>
<dbReference type="Proteomes" id="UP000184028">
    <property type="component" value="Unassembled WGS sequence"/>
</dbReference>
<gene>
    <name evidence="1" type="ORF">SAMN05444484_104331</name>
</gene>
<dbReference type="InterPro" id="IPR051828">
    <property type="entry name" value="HAD-like_hydrolase_domain"/>
</dbReference>
<dbReference type="Gene3D" id="1.10.150.660">
    <property type="match status" value="1"/>
</dbReference>
<dbReference type="InterPro" id="IPR006439">
    <property type="entry name" value="HAD-SF_hydro_IA"/>
</dbReference>
<dbReference type="RefSeq" id="WP_068843815.1">
    <property type="nucleotide sequence ID" value="NZ_FRBT01000004.1"/>
</dbReference>
<proteinExistence type="predicted"/>
<dbReference type="SUPFAM" id="SSF56784">
    <property type="entry name" value="HAD-like"/>
    <property type="match status" value="1"/>
</dbReference>
<protein>
    <submittedName>
        <fullName evidence="1">Haloacid dehalogenase superfamily, subfamily IA, variant 1 with third motif having Dx(3-4)D or Dx(3-4)E</fullName>
    </submittedName>
</protein>
<dbReference type="NCBIfam" id="TIGR01549">
    <property type="entry name" value="HAD-SF-IA-v1"/>
    <property type="match status" value="1"/>
</dbReference>
<dbReference type="Pfam" id="PF00702">
    <property type="entry name" value="Hydrolase"/>
    <property type="match status" value="1"/>
</dbReference>
<dbReference type="InterPro" id="IPR036412">
    <property type="entry name" value="HAD-like_sf"/>
</dbReference>
<accession>A0A1M7GT19</accession>
<dbReference type="OrthoDB" id="9797415at2"/>
<name>A0A1M7GT19_9FLAO</name>
<dbReference type="InterPro" id="IPR023214">
    <property type="entry name" value="HAD_sf"/>
</dbReference>
<organism evidence="1 2">
    <name type="scientific">Flavobacterium chilense</name>
    <dbReference type="NCBI Taxonomy" id="946677"/>
    <lineage>
        <taxon>Bacteria</taxon>
        <taxon>Pseudomonadati</taxon>
        <taxon>Bacteroidota</taxon>
        <taxon>Flavobacteriia</taxon>
        <taxon>Flavobacteriales</taxon>
        <taxon>Flavobacteriaceae</taxon>
        <taxon>Flavobacterium</taxon>
    </lineage>
</organism>
<dbReference type="PANTHER" id="PTHR46191">
    <property type="match status" value="1"/>
</dbReference>
<dbReference type="Gene3D" id="3.40.50.1000">
    <property type="entry name" value="HAD superfamily/HAD-like"/>
    <property type="match status" value="1"/>
</dbReference>
<dbReference type="AlphaFoldDB" id="A0A1M7GT19"/>
<reference evidence="2" key="1">
    <citation type="submission" date="2016-11" db="EMBL/GenBank/DDBJ databases">
        <authorList>
            <person name="Varghese N."/>
            <person name="Submissions S."/>
        </authorList>
    </citation>
    <scope>NUCLEOTIDE SEQUENCE [LARGE SCALE GENOMIC DNA]</scope>
    <source>
        <strain evidence="2">DSM 24724</strain>
    </source>
</reference>
<sequence length="211" mass="24138">MIKYIFFDVAGTLLGKPSLYIIIQNTLKDFGYQISIEEIKQKHKLLSEVIHFPDKTDESFYLKFNTELLFLLGIIPTTALLDMIFKNCTYLPWEKFEDTSVLSELIVPLGVISNFNITLKEKLNGFFGPVFKDVFVSEELGIAKPNIDFYKKALDKISLSPSEVLYVGDSIKLDLEPAIRLGIKTLIVDRENFYPNLKNRISSLKEITNSL</sequence>
<dbReference type="SFLD" id="SFLDS00003">
    <property type="entry name" value="Haloacid_Dehalogenase"/>
    <property type="match status" value="1"/>
</dbReference>
<dbReference type="EMBL" id="FRBT01000004">
    <property type="protein sequence ID" value="SHM19305.1"/>
    <property type="molecule type" value="Genomic_DNA"/>
</dbReference>